<dbReference type="PANTHER" id="PTHR45453:SF1">
    <property type="entry name" value="PHOSPHATE REGULON SENSOR PROTEIN PHOR"/>
    <property type="match status" value="1"/>
</dbReference>
<dbReference type="GO" id="GO:0005524">
    <property type="term" value="F:ATP binding"/>
    <property type="evidence" value="ECO:0007669"/>
    <property type="project" value="UniProtKB-KW"/>
</dbReference>
<feature type="coiled-coil region" evidence="10">
    <location>
        <begin position="407"/>
        <end position="458"/>
    </location>
</feature>
<dbReference type="Gene3D" id="3.30.565.10">
    <property type="entry name" value="Histidine kinase-like ATPase, C-terminal domain"/>
    <property type="match status" value="1"/>
</dbReference>
<protein>
    <recommendedName>
        <fullName evidence="3">histidine kinase</fullName>
        <ecNumber evidence="3">2.7.13.3</ecNumber>
    </recommendedName>
</protein>
<dbReference type="Pfam" id="PF07696">
    <property type="entry name" value="7TMR-DISMED2"/>
    <property type="match status" value="1"/>
</dbReference>
<keyword evidence="7" id="KW-0418">Kinase</keyword>
<evidence type="ECO:0000256" key="2">
    <source>
        <dbReference type="ARBA" id="ARBA00004370"/>
    </source>
</evidence>
<feature type="transmembrane region" description="Helical" evidence="11">
    <location>
        <begin position="12"/>
        <end position="30"/>
    </location>
</feature>
<keyword evidence="11" id="KW-0812">Transmembrane</keyword>
<dbReference type="SMART" id="SM00388">
    <property type="entry name" value="HisKA"/>
    <property type="match status" value="1"/>
</dbReference>
<dbReference type="InterPro" id="IPR011622">
    <property type="entry name" value="7TMR_DISM_rcpt_extracell_dom2"/>
</dbReference>
<feature type="transmembrane region" description="Helical" evidence="11">
    <location>
        <begin position="299"/>
        <end position="322"/>
    </location>
</feature>
<evidence type="ECO:0000256" key="7">
    <source>
        <dbReference type="ARBA" id="ARBA00022777"/>
    </source>
</evidence>
<dbReference type="GO" id="GO:0005886">
    <property type="term" value="C:plasma membrane"/>
    <property type="evidence" value="ECO:0007669"/>
    <property type="project" value="TreeGrafter"/>
</dbReference>
<keyword evidence="5" id="KW-0808">Transferase</keyword>
<dbReference type="InterPro" id="IPR005467">
    <property type="entry name" value="His_kinase_dom"/>
</dbReference>
<evidence type="ECO:0000256" key="6">
    <source>
        <dbReference type="ARBA" id="ARBA00022741"/>
    </source>
</evidence>
<feature type="transmembrane region" description="Helical" evidence="11">
    <location>
        <begin position="389"/>
        <end position="407"/>
    </location>
</feature>
<accession>A0A371PIX9</accession>
<keyword evidence="4" id="KW-0597">Phosphoprotein</keyword>
<dbReference type="GO" id="GO:0016036">
    <property type="term" value="P:cellular response to phosphate starvation"/>
    <property type="evidence" value="ECO:0007669"/>
    <property type="project" value="TreeGrafter"/>
</dbReference>
<evidence type="ECO:0000256" key="11">
    <source>
        <dbReference type="SAM" id="Phobius"/>
    </source>
</evidence>
<reference evidence="13 14" key="1">
    <citation type="submission" date="2018-08" db="EMBL/GenBank/DDBJ databases">
        <title>Paenibacillus sp. M4BSY-1, whole genome shotgun sequence.</title>
        <authorList>
            <person name="Tuo L."/>
        </authorList>
    </citation>
    <scope>NUCLEOTIDE SEQUENCE [LARGE SCALE GENOMIC DNA]</scope>
    <source>
        <strain evidence="13 14">M4BSY-1</strain>
    </source>
</reference>
<dbReference type="InterPro" id="IPR004358">
    <property type="entry name" value="Sig_transdc_His_kin-like_C"/>
</dbReference>
<evidence type="ECO:0000256" key="8">
    <source>
        <dbReference type="ARBA" id="ARBA00022840"/>
    </source>
</evidence>
<comment type="catalytic activity">
    <reaction evidence="1">
        <text>ATP + protein L-histidine = ADP + protein N-phospho-L-histidine.</text>
        <dbReference type="EC" id="2.7.13.3"/>
    </reaction>
</comment>
<dbReference type="Pfam" id="PF07695">
    <property type="entry name" value="7TMR-DISM_7TM"/>
    <property type="match status" value="1"/>
</dbReference>
<evidence type="ECO:0000256" key="4">
    <source>
        <dbReference type="ARBA" id="ARBA00022553"/>
    </source>
</evidence>
<evidence type="ECO:0000259" key="12">
    <source>
        <dbReference type="PROSITE" id="PS50109"/>
    </source>
</evidence>
<dbReference type="InterPro" id="IPR050351">
    <property type="entry name" value="BphY/WalK/GraS-like"/>
</dbReference>
<evidence type="ECO:0000256" key="1">
    <source>
        <dbReference type="ARBA" id="ARBA00000085"/>
    </source>
</evidence>
<dbReference type="AlphaFoldDB" id="A0A371PIX9"/>
<comment type="caution">
    <text evidence="13">The sequence shown here is derived from an EMBL/GenBank/DDBJ whole genome shotgun (WGS) entry which is preliminary data.</text>
</comment>
<evidence type="ECO:0000256" key="3">
    <source>
        <dbReference type="ARBA" id="ARBA00012438"/>
    </source>
</evidence>
<proteinExistence type="predicted"/>
<dbReference type="Gene3D" id="2.60.40.2380">
    <property type="match status" value="1"/>
</dbReference>
<feature type="transmembrane region" description="Helical" evidence="11">
    <location>
        <begin position="197"/>
        <end position="219"/>
    </location>
</feature>
<evidence type="ECO:0000256" key="9">
    <source>
        <dbReference type="ARBA" id="ARBA00023012"/>
    </source>
</evidence>
<name>A0A371PIX9_9BACL</name>
<evidence type="ECO:0000313" key="13">
    <source>
        <dbReference type="EMBL" id="REK75589.1"/>
    </source>
</evidence>
<dbReference type="PROSITE" id="PS50109">
    <property type="entry name" value="HIS_KIN"/>
    <property type="match status" value="1"/>
</dbReference>
<dbReference type="CDD" id="cd00082">
    <property type="entry name" value="HisKA"/>
    <property type="match status" value="1"/>
</dbReference>
<feature type="transmembrane region" description="Helical" evidence="11">
    <location>
        <begin position="226"/>
        <end position="243"/>
    </location>
</feature>
<feature type="transmembrane region" description="Helical" evidence="11">
    <location>
        <begin position="357"/>
        <end position="377"/>
    </location>
</feature>
<evidence type="ECO:0000256" key="10">
    <source>
        <dbReference type="SAM" id="Coils"/>
    </source>
</evidence>
<keyword evidence="11" id="KW-0472">Membrane</keyword>
<keyword evidence="14" id="KW-1185">Reference proteome</keyword>
<evidence type="ECO:0000313" key="14">
    <source>
        <dbReference type="Proteomes" id="UP000261905"/>
    </source>
</evidence>
<keyword evidence="10" id="KW-0175">Coiled coil</keyword>
<dbReference type="SUPFAM" id="SSF47384">
    <property type="entry name" value="Homodimeric domain of signal transducing histidine kinase"/>
    <property type="match status" value="1"/>
</dbReference>
<dbReference type="InterPro" id="IPR003661">
    <property type="entry name" value="HisK_dim/P_dom"/>
</dbReference>
<dbReference type="PANTHER" id="PTHR45453">
    <property type="entry name" value="PHOSPHATE REGULON SENSOR PROTEIN PHOR"/>
    <property type="match status" value="1"/>
</dbReference>
<keyword evidence="6" id="KW-0547">Nucleotide-binding</keyword>
<dbReference type="GO" id="GO:0004721">
    <property type="term" value="F:phosphoprotein phosphatase activity"/>
    <property type="evidence" value="ECO:0007669"/>
    <property type="project" value="TreeGrafter"/>
</dbReference>
<dbReference type="PRINTS" id="PR00344">
    <property type="entry name" value="BCTRLSENSOR"/>
</dbReference>
<feature type="transmembrane region" description="Helical" evidence="11">
    <location>
        <begin position="271"/>
        <end position="287"/>
    </location>
</feature>
<gene>
    <name evidence="13" type="ORF">DX130_00390</name>
</gene>
<dbReference type="OrthoDB" id="9809348at2"/>
<evidence type="ECO:0000256" key="5">
    <source>
        <dbReference type="ARBA" id="ARBA00022679"/>
    </source>
</evidence>
<dbReference type="Proteomes" id="UP000261905">
    <property type="component" value="Unassembled WGS sequence"/>
</dbReference>
<dbReference type="Gene3D" id="1.10.287.130">
    <property type="match status" value="1"/>
</dbReference>
<dbReference type="RefSeq" id="WP_116041962.1">
    <property type="nucleotide sequence ID" value="NZ_QUBQ01000001.1"/>
</dbReference>
<dbReference type="Pfam" id="PF00512">
    <property type="entry name" value="HisKA"/>
    <property type="match status" value="1"/>
</dbReference>
<dbReference type="InterPro" id="IPR036097">
    <property type="entry name" value="HisK_dim/P_sf"/>
</dbReference>
<keyword evidence="8" id="KW-0067">ATP-binding</keyword>
<organism evidence="13 14">
    <name type="scientific">Paenibacillus paeoniae</name>
    <dbReference type="NCBI Taxonomy" id="2292705"/>
    <lineage>
        <taxon>Bacteria</taxon>
        <taxon>Bacillati</taxon>
        <taxon>Bacillota</taxon>
        <taxon>Bacilli</taxon>
        <taxon>Bacillales</taxon>
        <taxon>Paenibacillaceae</taxon>
        <taxon>Paenibacillus</taxon>
    </lineage>
</organism>
<keyword evidence="11" id="KW-1133">Transmembrane helix</keyword>
<dbReference type="SMART" id="SM00387">
    <property type="entry name" value="HATPase_c"/>
    <property type="match status" value="1"/>
</dbReference>
<dbReference type="EC" id="2.7.13.3" evidence="3"/>
<dbReference type="InterPro" id="IPR003594">
    <property type="entry name" value="HATPase_dom"/>
</dbReference>
<comment type="subcellular location">
    <subcellularLocation>
        <location evidence="2">Membrane</location>
    </subcellularLocation>
</comment>
<sequence length="695" mass="79874">MKKYLAEHTRLFLLSIFLFTAGVVLVWNYFMPLERPFVIDDSPNPVIQLTDEIEKYSVNVNMQVLSDPGGIWNDSQIQLSSMDERFVPASGRSAFGLDGKTYWIRTTIINHSSLDLWVLRLSNAIVDKMELYADEQSRAAGFENGKRLDDHYWAYELRLPVDQPVTLYIRATTEGSMILPLDLISTPSYHKILRTEYLLFGLYYGFVLLMAAYVFSMYIFMRDSAYIYYSLYIIFFALSQLFWNGLPQELLGEQSGIVELLLRIFNSYEDIFLFFFILCLWFALFFLDKVLQLKTYAPIICYAAKALHWASPLLLLALIFHWPGFSTIAIWYEFIAVLILIAAAFVSVFRGNIAARYIVLGMIAIFGLAAPAVMYTFNLADYNILTHYGYQLGSVAEFIVFTAALSYQTKQKERERIQAQRQMINNQEKLVRTLERWNEELEQTVSERTEKLVQSKRRRNELLQNISHDVRSPLTVVQGGIRAMMLGIQVHPGEQNKHLENLYGKVLYINRFIDDLFELSLDDEEDETSSYQTTEDVHIRQWIEAEFVFLEEFIRIAGLSCQWSIHAASDPIMTINPHDMRRVLTNLVHNACKYSLANKRVTLGATIESDVVIIRIEDEGQGISAEHLIGIFHRSNRGAQSNLSAGKGLGLAISKEIIVQHEGTITAESERGKGSKFEVRLPVSRQQEREIVKDN</sequence>
<dbReference type="InterPro" id="IPR036890">
    <property type="entry name" value="HATPase_C_sf"/>
</dbReference>
<feature type="domain" description="Histidine kinase" evidence="12">
    <location>
        <begin position="465"/>
        <end position="685"/>
    </location>
</feature>
<dbReference type="Pfam" id="PF02518">
    <property type="entry name" value="HATPase_c"/>
    <property type="match status" value="1"/>
</dbReference>
<keyword evidence="9" id="KW-0902">Two-component regulatory system</keyword>
<dbReference type="SUPFAM" id="SSF55874">
    <property type="entry name" value="ATPase domain of HSP90 chaperone/DNA topoisomerase II/histidine kinase"/>
    <property type="match status" value="1"/>
</dbReference>
<dbReference type="EMBL" id="QUBQ01000001">
    <property type="protein sequence ID" value="REK75589.1"/>
    <property type="molecule type" value="Genomic_DNA"/>
</dbReference>
<dbReference type="InterPro" id="IPR011623">
    <property type="entry name" value="7TMR_DISM_rcpt_extracell_dom1"/>
</dbReference>
<feature type="transmembrane region" description="Helical" evidence="11">
    <location>
        <begin position="328"/>
        <end position="350"/>
    </location>
</feature>
<dbReference type="GO" id="GO:0000155">
    <property type="term" value="F:phosphorelay sensor kinase activity"/>
    <property type="evidence" value="ECO:0007669"/>
    <property type="project" value="InterPro"/>
</dbReference>